<keyword evidence="2 5" id="KW-0489">Methyltransferase</keyword>
<keyword evidence="7" id="KW-1185">Reference proteome</keyword>
<keyword evidence="3 5" id="KW-0808">Transferase</keyword>
<dbReference type="InterPro" id="IPR002748">
    <property type="entry name" value="CbiD"/>
</dbReference>
<dbReference type="PIRSF" id="PIRSF026782">
    <property type="entry name" value="CbiD"/>
    <property type="match status" value="1"/>
</dbReference>
<comment type="function">
    <text evidence="5">Catalyzes the methylation of C-1 in cobalt-precorrin-5B to form cobalt-precorrin-6A.</text>
</comment>
<dbReference type="GO" id="GO:0019251">
    <property type="term" value="P:anaerobic cobalamin biosynthetic process"/>
    <property type="evidence" value="ECO:0007669"/>
    <property type="project" value="UniProtKB-UniRule"/>
</dbReference>
<accession>A0A1T4KII8</accession>
<dbReference type="PANTHER" id="PTHR35863">
    <property type="entry name" value="COBALT-PRECORRIN-5B C(1)-METHYLTRANSFERASE"/>
    <property type="match status" value="1"/>
</dbReference>
<evidence type="ECO:0000256" key="5">
    <source>
        <dbReference type="HAMAP-Rule" id="MF_00787"/>
    </source>
</evidence>
<dbReference type="GO" id="GO:0043780">
    <property type="term" value="F:cobalt-precorrin-5B C1-methyltransferase activity"/>
    <property type="evidence" value="ECO:0007669"/>
    <property type="project" value="RHEA"/>
</dbReference>
<evidence type="ECO:0000313" key="6">
    <source>
        <dbReference type="EMBL" id="SJZ42173.1"/>
    </source>
</evidence>
<evidence type="ECO:0000256" key="4">
    <source>
        <dbReference type="ARBA" id="ARBA00022691"/>
    </source>
</evidence>
<dbReference type="GO" id="GO:0032259">
    <property type="term" value="P:methylation"/>
    <property type="evidence" value="ECO:0007669"/>
    <property type="project" value="UniProtKB-KW"/>
</dbReference>
<dbReference type="HAMAP" id="MF_00787">
    <property type="entry name" value="CbiD"/>
    <property type="match status" value="1"/>
</dbReference>
<comment type="pathway">
    <text evidence="5">Cofactor biosynthesis; adenosylcobalamin biosynthesis; cob(II)yrinate a,c-diamide from sirohydrochlorin (anaerobic route): step 6/10.</text>
</comment>
<sequence>MEKYIYKDGKNMRYGYTTGSCATAAAKGAARMLVYQKKIETVRISTLKGWDLDLELEDRIFTKNFAQCSVKKDSGDDPDSTNGINIFAKVERIKKQGIEITGGEGIGMVTKRGLSIEPGNYAINPIPRESIKKAVEEELPKKWGVKVTIFCPQGVEIAKKTFNPQLGIQGGISILGTTGIIEPMSEEAFKDSLAIEISIKKAEGIKQLIFSPGNYGNDFSKSMGLDSKYLIKTSNFIGFMLDKAEEFQIEKILWIGHIGKMVKIAGGIFHTHSYMADARMEILAAYAALLKAPYSLVQKILSSMTTEEAIEFIKDWEKEREFFNLIAQKVSDRCRKRIKSPIQLGTILFSQKYGFLGQCRDAEKLLEGFKIE</sequence>
<evidence type="ECO:0000256" key="3">
    <source>
        <dbReference type="ARBA" id="ARBA00022679"/>
    </source>
</evidence>
<evidence type="ECO:0000313" key="7">
    <source>
        <dbReference type="Proteomes" id="UP000196365"/>
    </source>
</evidence>
<dbReference type="UniPathway" id="UPA00148">
    <property type="reaction ID" value="UER00227"/>
</dbReference>
<evidence type="ECO:0000256" key="1">
    <source>
        <dbReference type="ARBA" id="ARBA00022573"/>
    </source>
</evidence>
<organism evidence="6 7">
    <name type="scientific">Garciella nitratireducens DSM 15102</name>
    <dbReference type="NCBI Taxonomy" id="1121911"/>
    <lineage>
        <taxon>Bacteria</taxon>
        <taxon>Bacillati</taxon>
        <taxon>Bacillota</taxon>
        <taxon>Clostridia</taxon>
        <taxon>Eubacteriales</taxon>
        <taxon>Eubacteriaceae</taxon>
        <taxon>Garciella</taxon>
    </lineage>
</organism>
<dbReference type="Pfam" id="PF01888">
    <property type="entry name" value="CbiD"/>
    <property type="match status" value="1"/>
</dbReference>
<comment type="catalytic activity">
    <reaction evidence="5">
        <text>Co-precorrin-5B + S-adenosyl-L-methionine = Co-precorrin-6A + S-adenosyl-L-homocysteine</text>
        <dbReference type="Rhea" id="RHEA:26285"/>
        <dbReference type="ChEBI" id="CHEBI:57856"/>
        <dbReference type="ChEBI" id="CHEBI:59789"/>
        <dbReference type="ChEBI" id="CHEBI:60063"/>
        <dbReference type="ChEBI" id="CHEBI:60064"/>
        <dbReference type="EC" id="2.1.1.195"/>
    </reaction>
</comment>
<dbReference type="InterPro" id="IPR036074">
    <property type="entry name" value="CbiD_sf"/>
</dbReference>
<dbReference type="OrthoDB" id="6439987at2"/>
<proteinExistence type="inferred from homology"/>
<dbReference type="SUPFAM" id="SSF111342">
    <property type="entry name" value="CbiD-like"/>
    <property type="match status" value="1"/>
</dbReference>
<dbReference type="NCBIfam" id="TIGR00312">
    <property type="entry name" value="cbiD"/>
    <property type="match status" value="1"/>
</dbReference>
<evidence type="ECO:0000256" key="2">
    <source>
        <dbReference type="ARBA" id="ARBA00022603"/>
    </source>
</evidence>
<comment type="similarity">
    <text evidence="5">Belongs to the CbiD family.</text>
</comment>
<name>A0A1T4KII8_9FIRM</name>
<gene>
    <name evidence="5" type="primary">cbiD</name>
    <name evidence="6" type="ORF">SAMN02745973_00541</name>
</gene>
<protein>
    <recommendedName>
        <fullName evidence="5">Cobalt-precorrin-5B C(1)-methyltransferase</fullName>
        <ecNumber evidence="5">2.1.1.195</ecNumber>
    </recommendedName>
    <alternativeName>
        <fullName evidence="5">Cobalt-precorrin-6A synthase</fullName>
    </alternativeName>
</protein>
<dbReference type="AlphaFoldDB" id="A0A1T4KII8"/>
<keyword evidence="4 5" id="KW-0949">S-adenosyl-L-methionine</keyword>
<reference evidence="6 7" key="1">
    <citation type="submission" date="2017-02" db="EMBL/GenBank/DDBJ databases">
        <authorList>
            <person name="Peterson S.W."/>
        </authorList>
    </citation>
    <scope>NUCLEOTIDE SEQUENCE [LARGE SCALE GENOMIC DNA]</scope>
    <source>
        <strain evidence="6 7">DSM 15102</strain>
    </source>
</reference>
<dbReference type="Gene3D" id="3.30.2110.10">
    <property type="entry name" value="CbiD-like"/>
    <property type="match status" value="1"/>
</dbReference>
<dbReference type="EC" id="2.1.1.195" evidence="5"/>
<keyword evidence="1 5" id="KW-0169">Cobalamin biosynthesis</keyword>
<dbReference type="EMBL" id="FUWV01000002">
    <property type="protein sequence ID" value="SJZ42173.1"/>
    <property type="molecule type" value="Genomic_DNA"/>
</dbReference>
<dbReference type="RefSeq" id="WP_087678136.1">
    <property type="nucleotide sequence ID" value="NZ_FUWV01000002.1"/>
</dbReference>
<dbReference type="PANTHER" id="PTHR35863:SF1">
    <property type="entry name" value="COBALT-PRECORRIN-5B C(1)-METHYLTRANSFERASE"/>
    <property type="match status" value="1"/>
</dbReference>
<dbReference type="Proteomes" id="UP000196365">
    <property type="component" value="Unassembled WGS sequence"/>
</dbReference>